<keyword evidence="2" id="KW-1185">Reference proteome</keyword>
<dbReference type="Proteomes" id="UP000192578">
    <property type="component" value="Unassembled WGS sequence"/>
</dbReference>
<dbReference type="EMBL" id="MTYJ01000994">
    <property type="protein sequence ID" value="OWA55572.1"/>
    <property type="molecule type" value="Genomic_DNA"/>
</dbReference>
<proteinExistence type="predicted"/>
<sequence length="177" mass="20135">MRFLRENNHLFKSLYAQCETLYRFIPNEGVQSVKIVGGFVPRPADPKKTAAEVVGEAEEMVLLAPHEEIAAADHPMEEVNYGIVHPKNSGVPDMLYPAFRDEPAWIFYQTDQLIKEQILNYNLNTVKVADLVNPLSKEDIERQEKDPYKRFGTNMPANLPNSRPFMSSKCLDLKALA</sequence>
<dbReference type="AlphaFoldDB" id="A0A9X6NK07"/>
<feature type="non-terminal residue" evidence="1">
    <location>
        <position position="1"/>
    </location>
</feature>
<name>A0A9X6NK07_HYPEX</name>
<gene>
    <name evidence="1" type="ORF">BV898_19959</name>
</gene>
<accession>A0A9X6NK07</accession>
<protein>
    <submittedName>
        <fullName evidence="1">Uncharacterized protein</fullName>
    </submittedName>
</protein>
<evidence type="ECO:0000313" key="1">
    <source>
        <dbReference type="EMBL" id="OWA55572.1"/>
    </source>
</evidence>
<evidence type="ECO:0000313" key="2">
    <source>
        <dbReference type="Proteomes" id="UP000192578"/>
    </source>
</evidence>
<organism evidence="1 2">
    <name type="scientific">Hypsibius exemplaris</name>
    <name type="common">Freshwater tardigrade</name>
    <dbReference type="NCBI Taxonomy" id="2072580"/>
    <lineage>
        <taxon>Eukaryota</taxon>
        <taxon>Metazoa</taxon>
        <taxon>Ecdysozoa</taxon>
        <taxon>Tardigrada</taxon>
        <taxon>Eutardigrada</taxon>
        <taxon>Parachela</taxon>
        <taxon>Hypsibioidea</taxon>
        <taxon>Hypsibiidae</taxon>
        <taxon>Hypsibius</taxon>
    </lineage>
</organism>
<reference evidence="2" key="1">
    <citation type="submission" date="2017-01" db="EMBL/GenBank/DDBJ databases">
        <title>Comparative genomics of anhydrobiosis in the tardigrade Hypsibius dujardini.</title>
        <authorList>
            <person name="Yoshida Y."/>
            <person name="Koutsovoulos G."/>
            <person name="Laetsch D."/>
            <person name="Stevens L."/>
            <person name="Kumar S."/>
            <person name="Horikawa D."/>
            <person name="Ishino K."/>
            <person name="Komine S."/>
            <person name="Tomita M."/>
            <person name="Blaxter M."/>
            <person name="Arakawa K."/>
        </authorList>
    </citation>
    <scope>NUCLEOTIDE SEQUENCE [LARGE SCALE GENOMIC DNA]</scope>
    <source>
        <strain evidence="2">Z151</strain>
    </source>
</reference>
<comment type="caution">
    <text evidence="1">The sequence shown here is derived from an EMBL/GenBank/DDBJ whole genome shotgun (WGS) entry which is preliminary data.</text>
</comment>